<dbReference type="CDD" id="cd07129">
    <property type="entry name" value="ALDH_KGSADH"/>
    <property type="match status" value="1"/>
</dbReference>
<protein>
    <recommendedName>
        <fullName evidence="4">2,5-dioxovalerate dehydrogenase</fullName>
        <ecNumber evidence="4">1.2.1.26</ecNumber>
    </recommendedName>
</protein>
<dbReference type="Gene3D" id="3.40.605.10">
    <property type="entry name" value="Aldehyde Dehydrogenase, Chain A, domain 1"/>
    <property type="match status" value="1"/>
</dbReference>
<comment type="catalytic activity">
    <reaction evidence="3">
        <text>2,5-dioxopentanoate + NADP(+) + H2O = 2-oxoglutarate + NADPH + 2 H(+)</text>
        <dbReference type="Rhea" id="RHEA:11296"/>
        <dbReference type="ChEBI" id="CHEBI:15377"/>
        <dbReference type="ChEBI" id="CHEBI:15378"/>
        <dbReference type="ChEBI" id="CHEBI:16810"/>
        <dbReference type="ChEBI" id="CHEBI:57783"/>
        <dbReference type="ChEBI" id="CHEBI:58136"/>
        <dbReference type="ChEBI" id="CHEBI:58349"/>
        <dbReference type="EC" id="1.2.1.26"/>
    </reaction>
</comment>
<gene>
    <name evidence="6" type="ORF">BJ969_002988</name>
</gene>
<dbReference type="Pfam" id="PF00171">
    <property type="entry name" value="Aldedh"/>
    <property type="match status" value="1"/>
</dbReference>
<comment type="caution">
    <text evidence="6">The sequence shown here is derived from an EMBL/GenBank/DDBJ whole genome shotgun (WGS) entry which is preliminary data.</text>
</comment>
<evidence type="ECO:0000256" key="3">
    <source>
        <dbReference type="ARBA" id="ARBA00051918"/>
    </source>
</evidence>
<dbReference type="RefSeq" id="WP_184479518.1">
    <property type="nucleotide sequence ID" value="NZ_JACHIV010000001.1"/>
</dbReference>
<dbReference type="InterPro" id="IPR016163">
    <property type="entry name" value="Ald_DH_C"/>
</dbReference>
<name>A0A840ND97_9PSEU</name>
<evidence type="ECO:0000256" key="2">
    <source>
        <dbReference type="ARBA" id="ARBA00050769"/>
    </source>
</evidence>
<dbReference type="FunFam" id="3.40.605.10:FF:000037">
    <property type="entry name" value="NADP-dependent fatty aldehyde dehydrogenase"/>
    <property type="match status" value="1"/>
</dbReference>
<dbReference type="Gene3D" id="3.40.309.10">
    <property type="entry name" value="Aldehyde Dehydrogenase, Chain A, domain 2"/>
    <property type="match status" value="1"/>
</dbReference>
<dbReference type="PANTHER" id="PTHR43353:SF3">
    <property type="entry name" value="ALDEHYDE DEHYDROGENASE-RELATED"/>
    <property type="match status" value="1"/>
</dbReference>
<dbReference type="InterPro" id="IPR044151">
    <property type="entry name" value="ALDH_KGSADH"/>
</dbReference>
<feature type="domain" description="Aldehyde dehydrogenase" evidence="5">
    <location>
        <begin position="24"/>
        <end position="475"/>
    </location>
</feature>
<dbReference type="InterPro" id="IPR050740">
    <property type="entry name" value="Aldehyde_DH_Superfamily"/>
</dbReference>
<evidence type="ECO:0000313" key="7">
    <source>
        <dbReference type="Proteomes" id="UP000580474"/>
    </source>
</evidence>
<dbReference type="InterPro" id="IPR015590">
    <property type="entry name" value="Aldehyde_DH_dom"/>
</dbReference>
<accession>A0A840ND97</accession>
<dbReference type="AlphaFoldDB" id="A0A840ND97"/>
<keyword evidence="1 6" id="KW-0560">Oxidoreductase</keyword>
<comment type="catalytic activity">
    <reaction evidence="2">
        <text>2,5-dioxopentanoate + NAD(+) + H2O = 2-oxoglutarate + NADH + 2 H(+)</text>
        <dbReference type="Rhea" id="RHEA:47152"/>
        <dbReference type="ChEBI" id="CHEBI:15377"/>
        <dbReference type="ChEBI" id="CHEBI:15378"/>
        <dbReference type="ChEBI" id="CHEBI:16810"/>
        <dbReference type="ChEBI" id="CHEBI:57540"/>
        <dbReference type="ChEBI" id="CHEBI:57945"/>
        <dbReference type="ChEBI" id="CHEBI:58136"/>
    </reaction>
</comment>
<dbReference type="InterPro" id="IPR016162">
    <property type="entry name" value="Ald_DH_N"/>
</dbReference>
<dbReference type="PANTHER" id="PTHR43353">
    <property type="entry name" value="SUCCINATE-SEMIALDEHYDE DEHYDROGENASE, MITOCHONDRIAL"/>
    <property type="match status" value="1"/>
</dbReference>
<evidence type="ECO:0000259" key="5">
    <source>
        <dbReference type="Pfam" id="PF00171"/>
    </source>
</evidence>
<sequence length="533" mass="54643">MTTGHTATDLTGRMLIAGTPVFGEGEKIRAVDPGTGAELEPAYGHGGQAEVERACAAAESAFEIYRATTFEQRAVFLETIADNIEAIGDALSARAHAESGLPLARTTGERGRTTGQLRLFAQVVREGSFTGARIDPALPDRAPAPRADIRQRKIPLGPVAVFGASNFPLAFSVAGGDTASALAAGCPVVVKAHDAHPGTCELVARAISDAVTSCGLPAGTFSLLYGSGPGLGTALVTDPRIQAVGFTGSRGAGLALTAAAHSRPQPIPVYAEMSSINPVFLLPGALHARAAELGGEFVGSLTMGSGQFCTNPGLVVAIDGPELTAFLDSAADAVSASAPTPMLTPGIARSYAAGVEALAAKGEVTVLARGQESDAPQSCRAALLVTDASAFLDGEGLDEEVFGSSSLVIRCRDADELRQVAAGLEGQLTATVHATAEDTGEAGALLPTLERKAGRILFNGWPTGVEVGHAMVHGGPFPSTSDSRTTSVGTLAIDRFVRPVAYQDVPAELLPGVLADCNPENIWRRVDGELGKH</sequence>
<dbReference type="GO" id="GO:0047533">
    <property type="term" value="F:2,5-dioxovalerate dehydrogenase (NADP+) activity"/>
    <property type="evidence" value="ECO:0007669"/>
    <property type="project" value="UniProtKB-EC"/>
</dbReference>
<keyword evidence="7" id="KW-1185">Reference proteome</keyword>
<organism evidence="6 7">
    <name type="scientific">Saccharopolyspora gloriosae</name>
    <dbReference type="NCBI Taxonomy" id="455344"/>
    <lineage>
        <taxon>Bacteria</taxon>
        <taxon>Bacillati</taxon>
        <taxon>Actinomycetota</taxon>
        <taxon>Actinomycetes</taxon>
        <taxon>Pseudonocardiales</taxon>
        <taxon>Pseudonocardiaceae</taxon>
        <taxon>Saccharopolyspora</taxon>
    </lineage>
</organism>
<evidence type="ECO:0000313" key="6">
    <source>
        <dbReference type="EMBL" id="MBB5069900.1"/>
    </source>
</evidence>
<dbReference type="EC" id="1.2.1.26" evidence="4"/>
<dbReference type="InterPro" id="IPR016161">
    <property type="entry name" value="Ald_DH/histidinol_DH"/>
</dbReference>
<reference evidence="6 7" key="1">
    <citation type="submission" date="2020-08" db="EMBL/GenBank/DDBJ databases">
        <title>Sequencing the genomes of 1000 actinobacteria strains.</title>
        <authorList>
            <person name="Klenk H.-P."/>
        </authorList>
    </citation>
    <scope>NUCLEOTIDE SEQUENCE [LARGE SCALE GENOMIC DNA]</scope>
    <source>
        <strain evidence="6 7">DSM 45582</strain>
    </source>
</reference>
<evidence type="ECO:0000256" key="4">
    <source>
        <dbReference type="ARBA" id="ARBA00067023"/>
    </source>
</evidence>
<dbReference type="SUPFAM" id="SSF53720">
    <property type="entry name" value="ALDH-like"/>
    <property type="match status" value="1"/>
</dbReference>
<proteinExistence type="predicted"/>
<dbReference type="Proteomes" id="UP000580474">
    <property type="component" value="Unassembled WGS sequence"/>
</dbReference>
<dbReference type="EMBL" id="JACHIV010000001">
    <property type="protein sequence ID" value="MBB5069900.1"/>
    <property type="molecule type" value="Genomic_DNA"/>
</dbReference>
<evidence type="ECO:0000256" key="1">
    <source>
        <dbReference type="ARBA" id="ARBA00023002"/>
    </source>
</evidence>